<dbReference type="eggNOG" id="ENOG5033RIU">
    <property type="taxonomic scope" value="Bacteria"/>
</dbReference>
<dbReference type="PROSITE" id="PS51318">
    <property type="entry name" value="TAT"/>
    <property type="match status" value="1"/>
</dbReference>
<dbReference type="Gene3D" id="2.60.40.10">
    <property type="entry name" value="Immunoglobulins"/>
    <property type="match status" value="1"/>
</dbReference>
<organism evidence="3 4">
    <name type="scientific">Conexibacter woesei (strain DSM 14684 / CCUG 47730 / CIP 108061 / JCM 11494 / NBRC 100937 / ID131577)</name>
    <dbReference type="NCBI Taxonomy" id="469383"/>
    <lineage>
        <taxon>Bacteria</taxon>
        <taxon>Bacillati</taxon>
        <taxon>Actinomycetota</taxon>
        <taxon>Thermoleophilia</taxon>
        <taxon>Solirubrobacterales</taxon>
        <taxon>Conexibacteraceae</taxon>
        <taxon>Conexibacter</taxon>
    </lineage>
</organism>
<evidence type="ECO:0000313" key="3">
    <source>
        <dbReference type="EMBL" id="ADB49860.1"/>
    </source>
</evidence>
<gene>
    <name evidence="3" type="ordered locus">Cwoe_1432</name>
</gene>
<dbReference type="InterPro" id="IPR013783">
    <property type="entry name" value="Ig-like_fold"/>
</dbReference>
<dbReference type="Proteomes" id="UP000008229">
    <property type="component" value="Chromosome"/>
</dbReference>
<proteinExistence type="predicted"/>
<feature type="region of interest" description="Disordered" evidence="1">
    <location>
        <begin position="271"/>
        <end position="290"/>
    </location>
</feature>
<keyword evidence="4" id="KW-1185">Reference proteome</keyword>
<protein>
    <submittedName>
        <fullName evidence="3">Uncharacterized protein</fullName>
    </submittedName>
</protein>
<evidence type="ECO:0000313" key="4">
    <source>
        <dbReference type="Proteomes" id="UP000008229"/>
    </source>
</evidence>
<dbReference type="InterPro" id="IPR006311">
    <property type="entry name" value="TAT_signal"/>
</dbReference>
<dbReference type="RefSeq" id="WP_012932911.1">
    <property type="nucleotide sequence ID" value="NC_013739.1"/>
</dbReference>
<feature type="signal peptide" evidence="2">
    <location>
        <begin position="1"/>
        <end position="29"/>
    </location>
</feature>
<keyword evidence="2" id="KW-0732">Signal</keyword>
<sequence precursor="true">MTSTARRCALPLSAALLALLSLLSVLAPAASATPQRGGRPAILSPREGARVTSSAFVVRVRVGSASGFTALLNGRDVSRRFGRTAGGVRSARFVRGRDFRAGEQHLLVAVGRRGRRARRTASTAFRALRRDDRGLAIGRSGRIADRAALHVRVVDGRRRAPHATRVWLNGRRVETRLGLTGDRRGLEGPLGGDDGLRYGRNRVVAEVERHDGTLAQRTRVFAVSRRAPLVAAGAGRRTSAGRSVVLDGSRTRPRRAGERVAFRWRITAKPRGSRARLRDPGARRPRLRTDRPGRYRVELVARAAGSGRARAADTAAAAAATASDEVEVVATPTVSPMGIPIQTMTSDGGIQIGGAHYGKSGNWVQMLVLDPATAQPWSGPWGAGVQSFAADQGGALVAALQQTTASELVILSGQGNQVGNGLDGNAATQAFALLGGTLSRSGATPNGVGDLWNGQWTLIGHVGLAAGHAQQNYGVTPPGMPAFLDGSPGLPGTLTGYLQTVVNDAYQFVSPEQVRLDTAADGSSDTQNVIQVGSTSYRSDPIAQGALGFHLLVLRPGGLQGYAENTLVVNNADGSTNEDGVRTLAAYLRNWNGDPQSQLLILQSFGTPRYWGTSPSSTAWLKDMLPDYSGNLDWFGGTIPQDRASLAGIWNGTGPTVAGQVGLLAGRAGHDLVANYGRDYGHMGGISLVAPTHAYDPGAAVVQGQTDPIPSQARVIGTLTRNAQSQWTLRSPTADPDLDSSSMWQLAFQQPTAWPLASTPGQRAANAWIAGALFPGAQLGDVRTAYVSQGDVDWASTADQLARLSFPGAGYGFSQQDFTALQGQLETELLDVANVRTAVANWKQVFMNSAFTGYVDLQSIADGIVDQVLQANSQRGTQTSLDSLSIISTALYVGQAMVDFSGGPAAEFAAAPMGAIAGSLGLADALTKHDDGSSQPNTQQIWDEAYRLGQDLVDRHEAMASTLDHLGDLFVGDWGKLQQAAQAANGSWAMSSATQNAIQQAFSVTAKRAFYTALMPLAYNQWAISPRYTSINQQGVPSPPRTYQCYHANDTNYDGFENPYVSDPAGNLQTVGFRVGGDPDPAVRLTSPWIGLVLRAQQDDTKLQKTYEGSGYGSTVNMARDGAPPPAATINPLFQQVTATDLPSDPVSLGMDPERFLGSGRWTVRKLQCGGNYNP</sequence>
<dbReference type="AlphaFoldDB" id="D3EYY6"/>
<evidence type="ECO:0000256" key="2">
    <source>
        <dbReference type="SAM" id="SignalP"/>
    </source>
</evidence>
<dbReference type="GO" id="GO:0005975">
    <property type="term" value="P:carbohydrate metabolic process"/>
    <property type="evidence" value="ECO:0007669"/>
    <property type="project" value="UniProtKB-ARBA"/>
</dbReference>
<evidence type="ECO:0000256" key="1">
    <source>
        <dbReference type="SAM" id="MobiDB-lite"/>
    </source>
</evidence>
<dbReference type="HOGENOM" id="CLU_273603_0_0_11"/>
<reference evidence="3 4" key="1">
    <citation type="journal article" date="2010" name="Stand. Genomic Sci.">
        <title>Complete genome sequence of Conexibacter woesei type strain (ID131577).</title>
        <authorList>
            <person name="Pukall R."/>
            <person name="Lapidus A."/>
            <person name="Glavina Del Rio T."/>
            <person name="Copeland A."/>
            <person name="Tice H."/>
            <person name="Cheng J.-F."/>
            <person name="Lucas S."/>
            <person name="Chen F."/>
            <person name="Nolan M."/>
            <person name="Bruce D."/>
            <person name="Goodwin L."/>
            <person name="Pitluck S."/>
            <person name="Mavromatis K."/>
            <person name="Ivanova N."/>
            <person name="Ovchinnikova G."/>
            <person name="Pati A."/>
            <person name="Chen A."/>
            <person name="Palaniappan K."/>
            <person name="Land M."/>
            <person name="Hauser L."/>
            <person name="Chang Y.-J."/>
            <person name="Jeffries C.D."/>
            <person name="Chain P."/>
            <person name="Meincke L."/>
            <person name="Sims D."/>
            <person name="Brettin T."/>
            <person name="Detter J.C."/>
            <person name="Rohde M."/>
            <person name="Goeker M."/>
            <person name="Bristow J."/>
            <person name="Eisen J.A."/>
            <person name="Markowitz V."/>
            <person name="Kyrpides N.C."/>
            <person name="Klenk H.-P."/>
            <person name="Hugenholtz P."/>
        </authorList>
    </citation>
    <scope>NUCLEOTIDE SEQUENCE [LARGE SCALE GENOMIC DNA]</scope>
    <source>
        <strain evidence="4">DSM 14684 / CIP 108061 / JCM 11494 / NBRC 100937 / ID131577</strain>
    </source>
</reference>
<feature type="compositionally biased region" description="Basic and acidic residues" evidence="1">
    <location>
        <begin position="276"/>
        <end position="290"/>
    </location>
</feature>
<reference evidence="4" key="2">
    <citation type="submission" date="2010-01" db="EMBL/GenBank/DDBJ databases">
        <title>The complete genome of Conexibacter woesei DSM 14684.</title>
        <authorList>
            <consortium name="US DOE Joint Genome Institute (JGI-PGF)"/>
            <person name="Lucas S."/>
            <person name="Copeland A."/>
            <person name="Lapidus A."/>
            <person name="Glavina del Rio T."/>
            <person name="Dalin E."/>
            <person name="Tice H."/>
            <person name="Bruce D."/>
            <person name="Goodwin L."/>
            <person name="Pitluck S."/>
            <person name="Kyrpides N."/>
            <person name="Mavromatis K."/>
            <person name="Ivanova N."/>
            <person name="Mikhailova N."/>
            <person name="Chertkov O."/>
            <person name="Brettin T."/>
            <person name="Detter J.C."/>
            <person name="Han C."/>
            <person name="Larimer F."/>
            <person name="Land M."/>
            <person name="Hauser L."/>
            <person name="Markowitz V."/>
            <person name="Cheng J.-F."/>
            <person name="Hugenholtz P."/>
            <person name="Woyke T."/>
            <person name="Wu D."/>
            <person name="Pukall R."/>
            <person name="Steenblock K."/>
            <person name="Schneider S."/>
            <person name="Klenk H.-P."/>
            <person name="Eisen J.A."/>
        </authorList>
    </citation>
    <scope>NUCLEOTIDE SEQUENCE [LARGE SCALE GENOMIC DNA]</scope>
    <source>
        <strain evidence="4">DSM 14684 / CIP 108061 / JCM 11494 / NBRC 100937 / ID131577</strain>
    </source>
</reference>
<dbReference type="KEGG" id="cwo:Cwoe_1432"/>
<accession>D3EYY6</accession>
<feature type="chain" id="PRO_5038629012" evidence="2">
    <location>
        <begin position="30"/>
        <end position="1175"/>
    </location>
</feature>
<dbReference type="EMBL" id="CP001854">
    <property type="protein sequence ID" value="ADB49860.1"/>
    <property type="molecule type" value="Genomic_DNA"/>
</dbReference>
<name>D3EYY6_CONWI</name>
<dbReference type="OrthoDB" id="9758386at2"/>